<evidence type="ECO:0000256" key="3">
    <source>
        <dbReference type="SAM" id="SignalP"/>
    </source>
</evidence>
<dbReference type="SUPFAM" id="SSF53850">
    <property type="entry name" value="Periplasmic binding protein-like II"/>
    <property type="match status" value="1"/>
</dbReference>
<dbReference type="SMART" id="SM00062">
    <property type="entry name" value="PBPb"/>
    <property type="match status" value="1"/>
</dbReference>
<dbReference type="Proteomes" id="UP001589814">
    <property type="component" value="Unassembled WGS sequence"/>
</dbReference>
<feature type="chain" id="PRO_5046005087" evidence="3">
    <location>
        <begin position="23"/>
        <end position="263"/>
    </location>
</feature>
<keyword evidence="2 3" id="KW-0732">Signal</keyword>
<accession>A0ABV6G1A7</accession>
<feature type="signal peptide" evidence="3">
    <location>
        <begin position="1"/>
        <end position="22"/>
    </location>
</feature>
<protein>
    <submittedName>
        <fullName evidence="5">Transporter substrate-binding domain-containing protein</fullName>
    </submittedName>
</protein>
<name>A0ABV6G1A7_9GAMM</name>
<dbReference type="Pfam" id="PF00497">
    <property type="entry name" value="SBP_bac_3"/>
    <property type="match status" value="1"/>
</dbReference>
<evidence type="ECO:0000313" key="6">
    <source>
        <dbReference type="Proteomes" id="UP001589814"/>
    </source>
</evidence>
<reference evidence="5 6" key="1">
    <citation type="submission" date="2024-09" db="EMBL/GenBank/DDBJ databases">
        <authorList>
            <person name="Sun Q."/>
            <person name="Mori K."/>
        </authorList>
    </citation>
    <scope>NUCLEOTIDE SEQUENCE [LARGE SCALE GENOMIC DNA]</scope>
    <source>
        <strain evidence="5 6">CCM 7415</strain>
    </source>
</reference>
<dbReference type="PANTHER" id="PTHR35936:SF13">
    <property type="entry name" value="HISTIDINE-BINDING PERIPLASMIC PROTEIN"/>
    <property type="match status" value="1"/>
</dbReference>
<dbReference type="PANTHER" id="PTHR35936">
    <property type="entry name" value="MEMBRANE-BOUND LYTIC MUREIN TRANSGLYCOSYLASE F"/>
    <property type="match status" value="1"/>
</dbReference>
<organism evidence="5 6">
    <name type="scientific">Kushneria aurantia</name>
    <dbReference type="NCBI Taxonomy" id="504092"/>
    <lineage>
        <taxon>Bacteria</taxon>
        <taxon>Pseudomonadati</taxon>
        <taxon>Pseudomonadota</taxon>
        <taxon>Gammaproteobacteria</taxon>
        <taxon>Oceanospirillales</taxon>
        <taxon>Halomonadaceae</taxon>
        <taxon>Kushneria</taxon>
    </lineage>
</organism>
<evidence type="ECO:0000313" key="5">
    <source>
        <dbReference type="EMBL" id="MFC0267421.1"/>
    </source>
</evidence>
<dbReference type="RefSeq" id="WP_019952685.1">
    <property type="nucleotide sequence ID" value="NZ_JBHLVX010000019.1"/>
</dbReference>
<evidence type="ECO:0000256" key="1">
    <source>
        <dbReference type="ARBA" id="ARBA00010333"/>
    </source>
</evidence>
<sequence length="263" mass="28441">MFKTLSLLLLAMIPLLAGQALAEENAETTYRVGISAEPYPPFYSRDASGEWHGWEIDFTHELCARLDAQCEIVPLAWEGIIPALNIGKIDMIIGSMSATPARAKQIAFSDKYYDTPTGLVALDSTDIEPTPEGVSGAIIGVQSGSIQQDYAYVHFGGTAGAIRVYQTLDEELQDLVAGRLDGVLGDTLAMQPFIHSDEGQRCCEYRGNVAADPAILGAGVAVGLRQSDTDLLARVNEAIAAIRSDGTYQKISERYFDIDIYGE</sequence>
<comment type="similarity">
    <text evidence="1">Belongs to the bacterial solute-binding protein 3 family.</text>
</comment>
<proteinExistence type="inferred from homology"/>
<evidence type="ECO:0000256" key="2">
    <source>
        <dbReference type="ARBA" id="ARBA00022729"/>
    </source>
</evidence>
<dbReference type="Gene3D" id="3.40.190.10">
    <property type="entry name" value="Periplasmic binding protein-like II"/>
    <property type="match status" value="2"/>
</dbReference>
<dbReference type="EMBL" id="JBHLVX010000019">
    <property type="protein sequence ID" value="MFC0267421.1"/>
    <property type="molecule type" value="Genomic_DNA"/>
</dbReference>
<evidence type="ECO:0000259" key="4">
    <source>
        <dbReference type="SMART" id="SM00062"/>
    </source>
</evidence>
<comment type="caution">
    <text evidence="5">The sequence shown here is derived from an EMBL/GenBank/DDBJ whole genome shotgun (WGS) entry which is preliminary data.</text>
</comment>
<dbReference type="InterPro" id="IPR001638">
    <property type="entry name" value="Solute-binding_3/MltF_N"/>
</dbReference>
<gene>
    <name evidence="5" type="ORF">ACFFHW_05335</name>
</gene>
<feature type="domain" description="Solute-binding protein family 3/N-terminal" evidence="4">
    <location>
        <begin position="29"/>
        <end position="259"/>
    </location>
</feature>
<keyword evidence="6" id="KW-1185">Reference proteome</keyword>